<dbReference type="AlphaFoldDB" id="A0A2N5ZCQ1"/>
<organism evidence="3 4">
    <name type="scientific">Muiribacterium halophilum</name>
    <dbReference type="NCBI Taxonomy" id="2053465"/>
    <lineage>
        <taxon>Bacteria</taxon>
        <taxon>Candidatus Muiribacteriota</taxon>
        <taxon>Candidatus Muiribacteriia</taxon>
        <taxon>Candidatus Muiribacteriales</taxon>
        <taxon>Candidatus Muiribacteriaceae</taxon>
        <taxon>Candidatus Muiribacterium</taxon>
    </lineage>
</organism>
<evidence type="ECO:0000313" key="3">
    <source>
        <dbReference type="EMBL" id="PLX16432.1"/>
    </source>
</evidence>
<comment type="caution">
    <text evidence="3">The sequence shown here is derived from an EMBL/GenBank/DDBJ whole genome shotgun (WGS) entry which is preliminary data.</text>
</comment>
<dbReference type="InterPro" id="IPR004398">
    <property type="entry name" value="RNA_MeTrfase_RsmD"/>
</dbReference>
<dbReference type="NCBIfam" id="TIGR00095">
    <property type="entry name" value="16S rRNA (guanine(966)-N(2))-methyltransferase RsmD"/>
    <property type="match status" value="1"/>
</dbReference>
<evidence type="ECO:0000256" key="2">
    <source>
        <dbReference type="ARBA" id="ARBA00022679"/>
    </source>
</evidence>
<dbReference type="PANTHER" id="PTHR43542">
    <property type="entry name" value="METHYLTRANSFERASE"/>
    <property type="match status" value="1"/>
</dbReference>
<dbReference type="InterPro" id="IPR002052">
    <property type="entry name" value="DNA_methylase_N6_adenine_CS"/>
</dbReference>
<dbReference type="PIRSF" id="PIRSF004553">
    <property type="entry name" value="CHP00095"/>
    <property type="match status" value="1"/>
</dbReference>
<gene>
    <name evidence="3" type="primary">rsmD</name>
    <name evidence="3" type="ORF">C0601_10215</name>
</gene>
<dbReference type="Gene3D" id="3.40.50.150">
    <property type="entry name" value="Vaccinia Virus protein VP39"/>
    <property type="match status" value="1"/>
</dbReference>
<keyword evidence="1 3" id="KW-0489">Methyltransferase</keyword>
<keyword evidence="2 3" id="KW-0808">Transferase</keyword>
<name>A0A2N5ZCQ1_MUIH1</name>
<dbReference type="PANTHER" id="PTHR43542:SF1">
    <property type="entry name" value="METHYLTRANSFERASE"/>
    <property type="match status" value="1"/>
</dbReference>
<dbReference type="Proteomes" id="UP000234857">
    <property type="component" value="Unassembled WGS sequence"/>
</dbReference>
<dbReference type="CDD" id="cd02440">
    <property type="entry name" value="AdoMet_MTases"/>
    <property type="match status" value="1"/>
</dbReference>
<reference evidence="3 4" key="1">
    <citation type="submission" date="2017-11" db="EMBL/GenBank/DDBJ databases">
        <title>Genome-resolved metagenomics identifies genetic mobility, metabolic interactions, and unexpected diversity in perchlorate-reducing communities.</title>
        <authorList>
            <person name="Barnum T.P."/>
            <person name="Figueroa I.A."/>
            <person name="Carlstrom C.I."/>
            <person name="Lucas L.N."/>
            <person name="Engelbrektson A.L."/>
            <person name="Coates J.D."/>
        </authorList>
    </citation>
    <scope>NUCLEOTIDE SEQUENCE [LARGE SCALE GENOMIC DNA]</scope>
    <source>
        <strain evidence="3">BM706</strain>
    </source>
</reference>
<dbReference type="SUPFAM" id="SSF53335">
    <property type="entry name" value="S-adenosyl-L-methionine-dependent methyltransferases"/>
    <property type="match status" value="1"/>
</dbReference>
<sequence length="190" mass="22271">MLYEKDDNRKTWCIIMRIISGRFKNRKIFSINGVKTRPLSNNIQEAIFNILDDLEGITILELFAGYGMFSLEAISRGAAHSTLVEMNYKLIEKDKDTISSLGINKQVKIIKKDVFKGLKLPDKNYNLIFADPPFYLDLPTRTLQLVKENDWMKENGLFILRYSDKEEIRDDWEHVYEKKYGDSIVAFFKK</sequence>
<dbReference type="Pfam" id="PF03602">
    <property type="entry name" value="Cons_hypoth95"/>
    <property type="match status" value="1"/>
</dbReference>
<protein>
    <submittedName>
        <fullName evidence="3">16S rRNA (Guanine(966)-N(2))-methyltransferase RsmD</fullName>
    </submittedName>
</protein>
<dbReference type="GO" id="GO:0031167">
    <property type="term" value="P:rRNA methylation"/>
    <property type="evidence" value="ECO:0007669"/>
    <property type="project" value="InterPro"/>
</dbReference>
<dbReference type="GO" id="GO:0008168">
    <property type="term" value="F:methyltransferase activity"/>
    <property type="evidence" value="ECO:0007669"/>
    <property type="project" value="UniProtKB-KW"/>
</dbReference>
<evidence type="ECO:0000313" key="4">
    <source>
        <dbReference type="Proteomes" id="UP000234857"/>
    </source>
</evidence>
<proteinExistence type="predicted"/>
<dbReference type="InterPro" id="IPR029063">
    <property type="entry name" value="SAM-dependent_MTases_sf"/>
</dbReference>
<dbReference type="EMBL" id="PKTG01000115">
    <property type="protein sequence ID" value="PLX16432.1"/>
    <property type="molecule type" value="Genomic_DNA"/>
</dbReference>
<dbReference type="GO" id="GO:0003676">
    <property type="term" value="F:nucleic acid binding"/>
    <property type="evidence" value="ECO:0007669"/>
    <property type="project" value="InterPro"/>
</dbReference>
<dbReference type="PROSITE" id="PS00092">
    <property type="entry name" value="N6_MTASE"/>
    <property type="match status" value="1"/>
</dbReference>
<accession>A0A2N5ZCQ1</accession>
<evidence type="ECO:0000256" key="1">
    <source>
        <dbReference type="ARBA" id="ARBA00022603"/>
    </source>
</evidence>